<proteinExistence type="inferred from homology"/>
<dbReference type="STRING" id="356660.SAMN05444336_11227"/>
<evidence type="ECO:0000313" key="2">
    <source>
        <dbReference type="EMBL" id="SDX87954.1"/>
    </source>
</evidence>
<dbReference type="CDD" id="cd06558">
    <property type="entry name" value="crotonase-like"/>
    <property type="match status" value="1"/>
</dbReference>
<dbReference type="NCBIfam" id="NF006140">
    <property type="entry name" value="PRK08290.1"/>
    <property type="match status" value="1"/>
</dbReference>
<dbReference type="Pfam" id="PF00378">
    <property type="entry name" value="ECH_1"/>
    <property type="match status" value="1"/>
</dbReference>
<dbReference type="Gene3D" id="3.90.226.10">
    <property type="entry name" value="2-enoyl-CoA Hydratase, Chain A, domain 1"/>
    <property type="match status" value="1"/>
</dbReference>
<evidence type="ECO:0000313" key="3">
    <source>
        <dbReference type="Proteomes" id="UP000199118"/>
    </source>
</evidence>
<dbReference type="GO" id="GO:0003824">
    <property type="term" value="F:catalytic activity"/>
    <property type="evidence" value="ECO:0007669"/>
    <property type="project" value="UniProtKB-ARBA"/>
</dbReference>
<dbReference type="SUPFAM" id="SSF52096">
    <property type="entry name" value="ClpP/crotonase"/>
    <property type="match status" value="1"/>
</dbReference>
<dbReference type="RefSeq" id="WP_092685136.1">
    <property type="nucleotide sequence ID" value="NZ_FNMZ01000012.1"/>
</dbReference>
<organism evidence="2 3">
    <name type="scientific">Albimonas donghaensis</name>
    <dbReference type="NCBI Taxonomy" id="356660"/>
    <lineage>
        <taxon>Bacteria</taxon>
        <taxon>Pseudomonadati</taxon>
        <taxon>Pseudomonadota</taxon>
        <taxon>Alphaproteobacteria</taxon>
        <taxon>Rhodobacterales</taxon>
        <taxon>Paracoccaceae</taxon>
        <taxon>Albimonas</taxon>
    </lineage>
</organism>
<protein>
    <submittedName>
        <fullName evidence="2">Enoyl-CoA hydratase</fullName>
    </submittedName>
</protein>
<dbReference type="InterPro" id="IPR001753">
    <property type="entry name" value="Enoyl-CoA_hydra/iso"/>
</dbReference>
<dbReference type="PANTHER" id="PTHR43802">
    <property type="entry name" value="ENOYL-COA HYDRATASE"/>
    <property type="match status" value="1"/>
</dbReference>
<dbReference type="OrthoDB" id="9795613at2"/>
<sequence length="278" mass="29693">MTEQTIRTDAPAEGVARITLARPEMRNAQNLAMLYALNDAFDAAAHDPGVKVIVLAADGPHFSSGHDLAADRTMPDAPTVTPWGGFDAPGAEGRQAREEEYYLGFCQRWRDLPKPTIAQVHGKAIAGGLMLAAVCDLIVASEDATFSDPTVAFGVNGVEWFSHPWDFGLRKAKELLFTGGMLGAAEARAIGFVNHVVARDELEGFTLGLAKRIASRPAMGLRLAKQSVNAAQDAQGFRTAMTTAMALHHVGHSNNVEVHGKIVDPAGMEVIRREAKGG</sequence>
<gene>
    <name evidence="2" type="ORF">SAMN05444336_11227</name>
</gene>
<evidence type="ECO:0000256" key="1">
    <source>
        <dbReference type="ARBA" id="ARBA00005254"/>
    </source>
</evidence>
<comment type="similarity">
    <text evidence="1">Belongs to the enoyl-CoA hydratase/isomerase family.</text>
</comment>
<keyword evidence="3" id="KW-1185">Reference proteome</keyword>
<dbReference type="AlphaFoldDB" id="A0A1H3FCN9"/>
<accession>A0A1H3FCN9</accession>
<name>A0A1H3FCN9_9RHOB</name>
<reference evidence="2 3" key="1">
    <citation type="submission" date="2016-10" db="EMBL/GenBank/DDBJ databases">
        <authorList>
            <person name="de Groot N.N."/>
        </authorList>
    </citation>
    <scope>NUCLEOTIDE SEQUENCE [LARGE SCALE GENOMIC DNA]</scope>
    <source>
        <strain evidence="2 3">DSM 17890</strain>
    </source>
</reference>
<dbReference type="EMBL" id="FNMZ01000012">
    <property type="protein sequence ID" value="SDX87954.1"/>
    <property type="molecule type" value="Genomic_DNA"/>
</dbReference>
<dbReference type="InterPro" id="IPR029045">
    <property type="entry name" value="ClpP/crotonase-like_dom_sf"/>
</dbReference>
<dbReference type="PANTHER" id="PTHR43802:SF1">
    <property type="entry name" value="IP11341P-RELATED"/>
    <property type="match status" value="1"/>
</dbReference>
<dbReference type="Proteomes" id="UP000199118">
    <property type="component" value="Unassembled WGS sequence"/>
</dbReference>